<proteinExistence type="predicted"/>
<evidence type="ECO:0000313" key="2">
    <source>
        <dbReference type="Proteomes" id="UP001637990"/>
    </source>
</evidence>
<keyword evidence="2" id="KW-1185">Reference proteome</keyword>
<dbReference type="RefSeq" id="WP_167394716.1">
    <property type="nucleotide sequence ID" value="NZ_JBJGBS010000052.1"/>
</dbReference>
<sequence length="53" mass="5585">MPDLEKVDVLTLFIGAGAGRLSRPDRGVAARHVSLAKGGAENVVNPGMNKSRR</sequence>
<protein>
    <submittedName>
        <fullName evidence="1">Uncharacterized protein</fullName>
    </submittedName>
</protein>
<dbReference type="Proteomes" id="UP001637990">
    <property type="component" value="Unassembled WGS sequence"/>
</dbReference>
<accession>A0ABW9MNE6</accession>
<gene>
    <name evidence="1" type="ORF">ACI6Q5_12380</name>
</gene>
<comment type="caution">
    <text evidence="1">The sequence shown here is derived from an EMBL/GenBank/DDBJ whole genome shotgun (WGS) entry which is preliminary data.</text>
</comment>
<reference evidence="1 2" key="1">
    <citation type="submission" date="2024-11" db="EMBL/GenBank/DDBJ databases">
        <title>Genome sequencing of Xanthomonas codiaei.</title>
        <authorList>
            <person name="Studholme D.J."/>
        </authorList>
    </citation>
    <scope>NUCLEOTIDE SEQUENCE [LARGE SCALE GENOMIC DNA]</scope>
    <source>
        <strain evidence="1 2">NCPPB 4350</strain>
    </source>
</reference>
<dbReference type="EMBL" id="JBJGBS010000052">
    <property type="protein sequence ID" value="MFO3705757.1"/>
    <property type="molecule type" value="Genomic_DNA"/>
</dbReference>
<evidence type="ECO:0000313" key="1">
    <source>
        <dbReference type="EMBL" id="MFO3705757.1"/>
    </source>
</evidence>
<organism evidence="1 2">
    <name type="scientific">Xanthomonas codiaei</name>
    <dbReference type="NCBI Taxonomy" id="56463"/>
    <lineage>
        <taxon>Bacteria</taxon>
        <taxon>Pseudomonadati</taxon>
        <taxon>Pseudomonadota</taxon>
        <taxon>Gammaproteobacteria</taxon>
        <taxon>Lysobacterales</taxon>
        <taxon>Lysobacteraceae</taxon>
        <taxon>Xanthomonas</taxon>
    </lineage>
</organism>
<name>A0ABW9MNE6_9XANT</name>